<protein>
    <submittedName>
        <fullName evidence="2">FAD-NAD(P)-binding protein</fullName>
    </submittedName>
</protein>
<dbReference type="OrthoDB" id="6309046at2"/>
<organism evidence="2 3">
    <name type="scientific">Flavobacterium weaverense</name>
    <dbReference type="NCBI Taxonomy" id="271156"/>
    <lineage>
        <taxon>Bacteria</taxon>
        <taxon>Pseudomonadati</taxon>
        <taxon>Bacteroidota</taxon>
        <taxon>Flavobacteriia</taxon>
        <taxon>Flavobacteriales</taxon>
        <taxon>Flavobacteriaceae</taxon>
        <taxon>Flavobacterium</taxon>
    </lineage>
</organism>
<dbReference type="AlphaFoldDB" id="A0A3L9ZMJ5"/>
<evidence type="ECO:0000313" key="3">
    <source>
        <dbReference type="Proteomes" id="UP000280368"/>
    </source>
</evidence>
<sequence length="568" mass="64843">MKTKKRIAIVGGGPSALFLFKRLIHSGISDFEVDIFERKKVLGAGMPYSQEGANREHITNVSGNETPELVSSVVEWLKEQPNELLKSFDIDITTINDYKVLPRLLFGYYLTAQFDLLLQIASDLKIKTTVRYESEVLDIKYDNENKEVWLYTSQSELKFDDVIICTGHSWPSKWEGKHEGCFDSPYPPSKLELNLNHPVALRGSSLTAIDAIRTLARKNGKFSTDEDGNLNYTLNKESTNFSIVMHSREGLLPALRFHLEDSHLSNDSLLTPEEIQDHKDNNDGFLSLDYIFQKDFKDIFKDKDPDFYPKIKDLKIEEFVDAMMELRIRLDSFQLLKAEYIEAEKSIKRQESIYWKEMLAVLSFAMNHPAKYFSAEDMERLHKVLMPLISIIIAFVPQKSCIDLLALYQAGVLSIVSVGHDSEIEPQEEGIIYKYYDEKNTLHSQSYRTFIDCVGQPHLSFKDFPFASLKADKNVSAARLRFQNNKMGKLALSKGDSSVEVDSQGNYYRTVSGISINDKFQILDHYGAYNENIYIMAVPYIGGFNPDYSGLDFCEATSLHIVKSILGM</sequence>
<dbReference type="Pfam" id="PF13454">
    <property type="entry name" value="NAD_binding_9"/>
    <property type="match status" value="1"/>
</dbReference>
<dbReference type="InterPro" id="IPR036188">
    <property type="entry name" value="FAD/NAD-bd_sf"/>
</dbReference>
<dbReference type="PANTHER" id="PTHR40254:SF1">
    <property type="entry name" value="BLR0577 PROTEIN"/>
    <property type="match status" value="1"/>
</dbReference>
<name>A0A3L9ZMJ5_9FLAO</name>
<comment type="caution">
    <text evidence="2">The sequence shown here is derived from an EMBL/GenBank/DDBJ whole genome shotgun (WGS) entry which is preliminary data.</text>
</comment>
<dbReference type="EMBL" id="REFH01000014">
    <property type="protein sequence ID" value="RMA71665.1"/>
    <property type="molecule type" value="Genomic_DNA"/>
</dbReference>
<dbReference type="Gene3D" id="3.50.50.60">
    <property type="entry name" value="FAD/NAD(P)-binding domain"/>
    <property type="match status" value="1"/>
</dbReference>
<dbReference type="SUPFAM" id="SSF51905">
    <property type="entry name" value="FAD/NAD(P)-binding domain"/>
    <property type="match status" value="1"/>
</dbReference>
<dbReference type="PANTHER" id="PTHR40254">
    <property type="entry name" value="BLR0577 PROTEIN"/>
    <property type="match status" value="1"/>
</dbReference>
<proteinExistence type="predicted"/>
<dbReference type="Proteomes" id="UP000280368">
    <property type="component" value="Unassembled WGS sequence"/>
</dbReference>
<evidence type="ECO:0000313" key="2">
    <source>
        <dbReference type="EMBL" id="RMA71665.1"/>
    </source>
</evidence>
<dbReference type="InterPro" id="IPR052189">
    <property type="entry name" value="L-asp_N-monooxygenase_NS-form"/>
</dbReference>
<gene>
    <name evidence="2" type="ORF">BC961_3055</name>
</gene>
<accession>A0A3L9ZMJ5</accession>
<dbReference type="InterPro" id="IPR038732">
    <property type="entry name" value="HpyO/CreE_NAD-binding"/>
</dbReference>
<dbReference type="Gene3D" id="3.40.50.720">
    <property type="entry name" value="NAD(P)-binding Rossmann-like Domain"/>
    <property type="match status" value="1"/>
</dbReference>
<keyword evidence="3" id="KW-1185">Reference proteome</keyword>
<reference evidence="2 3" key="1">
    <citation type="submission" date="2018-10" db="EMBL/GenBank/DDBJ databases">
        <title>Genomic Encyclopedia of Archaeal and Bacterial Type Strains, Phase II (KMG-II): from individual species to whole genera.</title>
        <authorList>
            <person name="Goeker M."/>
        </authorList>
    </citation>
    <scope>NUCLEOTIDE SEQUENCE [LARGE SCALE GENOMIC DNA]</scope>
    <source>
        <strain evidence="2 3">DSM 19727</strain>
    </source>
</reference>
<dbReference type="RefSeq" id="WP_121926596.1">
    <property type="nucleotide sequence ID" value="NZ_CBCSGA010000016.1"/>
</dbReference>
<evidence type="ECO:0000259" key="1">
    <source>
        <dbReference type="Pfam" id="PF13454"/>
    </source>
</evidence>
<feature type="domain" description="FAD-dependent urate hydroxylase HpyO/Asp monooxygenase CreE-like FAD/NAD(P)-binding" evidence="1">
    <location>
        <begin position="8"/>
        <end position="168"/>
    </location>
</feature>